<keyword evidence="1" id="KW-0812">Transmembrane</keyword>
<proteinExistence type="predicted"/>
<evidence type="ECO:0008006" key="4">
    <source>
        <dbReference type="Google" id="ProtNLM"/>
    </source>
</evidence>
<dbReference type="AlphaFoldDB" id="B8IMN1"/>
<dbReference type="HOGENOM" id="CLU_096548_2_0_5"/>
<keyword evidence="1" id="KW-0472">Membrane</keyword>
<feature type="transmembrane region" description="Helical" evidence="1">
    <location>
        <begin position="68"/>
        <end position="86"/>
    </location>
</feature>
<name>B8IMN1_METNO</name>
<dbReference type="STRING" id="460265.Mnod_5379"/>
<evidence type="ECO:0000313" key="2">
    <source>
        <dbReference type="EMBL" id="ACL60224.1"/>
    </source>
</evidence>
<evidence type="ECO:0000313" key="3">
    <source>
        <dbReference type="Proteomes" id="UP000008207"/>
    </source>
</evidence>
<dbReference type="eggNOG" id="COG2363">
    <property type="taxonomic scope" value="Bacteria"/>
</dbReference>
<evidence type="ECO:0000256" key="1">
    <source>
        <dbReference type="SAM" id="Phobius"/>
    </source>
</evidence>
<keyword evidence="3" id="KW-1185">Reference proteome</keyword>
<dbReference type="OrthoDB" id="7173378at2"/>
<dbReference type="Proteomes" id="UP000008207">
    <property type="component" value="Chromosome"/>
</dbReference>
<organism evidence="2 3">
    <name type="scientific">Methylobacterium nodulans (strain LMG 21967 / CNCM I-2342 / ORS 2060)</name>
    <dbReference type="NCBI Taxonomy" id="460265"/>
    <lineage>
        <taxon>Bacteria</taxon>
        <taxon>Pseudomonadati</taxon>
        <taxon>Pseudomonadota</taxon>
        <taxon>Alphaproteobacteria</taxon>
        <taxon>Hyphomicrobiales</taxon>
        <taxon>Methylobacteriaceae</taxon>
        <taxon>Methylobacterium</taxon>
    </lineage>
</organism>
<protein>
    <recommendedName>
        <fullName evidence="4">DUF423 domain-containing protein</fullName>
    </recommendedName>
</protein>
<dbReference type="RefSeq" id="WP_015931833.1">
    <property type="nucleotide sequence ID" value="NC_011894.1"/>
</dbReference>
<feature type="transmembrane region" description="Helical" evidence="1">
    <location>
        <begin position="98"/>
        <end position="119"/>
    </location>
</feature>
<feature type="transmembrane region" description="Helical" evidence="1">
    <location>
        <begin position="39"/>
        <end position="56"/>
    </location>
</feature>
<dbReference type="InterPro" id="IPR006696">
    <property type="entry name" value="DUF423"/>
</dbReference>
<accession>B8IMN1</accession>
<gene>
    <name evidence="2" type="ordered locus">Mnod_5379</name>
</gene>
<sequence length="123" mass="12383">MPLLDRVVLALGALSGLLGVALAAASAHLTHGGSLQTAAQFLLVHAGPLLALAGLAGSERLRPGLARLAALALILGLALFCGDLALRALAQKPLFPMAAPTGGILMMLGWAVAAVAALWPPRR</sequence>
<reference evidence="2 3" key="1">
    <citation type="submission" date="2009-01" db="EMBL/GenBank/DDBJ databases">
        <title>Complete sequence of chromosome of Methylobacterium nodulans ORS 2060.</title>
        <authorList>
            <consortium name="US DOE Joint Genome Institute"/>
            <person name="Lucas S."/>
            <person name="Copeland A."/>
            <person name="Lapidus A."/>
            <person name="Glavina del Rio T."/>
            <person name="Dalin E."/>
            <person name="Tice H."/>
            <person name="Bruce D."/>
            <person name="Goodwin L."/>
            <person name="Pitluck S."/>
            <person name="Sims D."/>
            <person name="Brettin T."/>
            <person name="Detter J.C."/>
            <person name="Han C."/>
            <person name="Larimer F."/>
            <person name="Land M."/>
            <person name="Hauser L."/>
            <person name="Kyrpides N."/>
            <person name="Ivanova N."/>
            <person name="Marx C.J."/>
            <person name="Richardson P."/>
        </authorList>
    </citation>
    <scope>NUCLEOTIDE SEQUENCE [LARGE SCALE GENOMIC DNA]</scope>
    <source>
        <strain evidence="3">LMG 21967 / CNCM I-2342 / ORS 2060</strain>
    </source>
</reference>
<dbReference type="KEGG" id="mno:Mnod_5379"/>
<dbReference type="Pfam" id="PF04241">
    <property type="entry name" value="DUF423"/>
    <property type="match status" value="1"/>
</dbReference>
<keyword evidence="1" id="KW-1133">Transmembrane helix</keyword>
<dbReference type="EMBL" id="CP001349">
    <property type="protein sequence ID" value="ACL60224.1"/>
    <property type="molecule type" value="Genomic_DNA"/>
</dbReference>